<dbReference type="Gene3D" id="3.40.630.30">
    <property type="match status" value="1"/>
</dbReference>
<evidence type="ECO:0000256" key="1">
    <source>
        <dbReference type="ARBA" id="ARBA00022679"/>
    </source>
</evidence>
<dbReference type="GO" id="GO:0051392">
    <property type="term" value="F:tRNA cytidine N4-acetyltransferase activity"/>
    <property type="evidence" value="ECO:0007669"/>
    <property type="project" value="TreeGrafter"/>
</dbReference>
<evidence type="ECO:0008006" key="9">
    <source>
        <dbReference type="Google" id="ProtNLM"/>
    </source>
</evidence>
<dbReference type="SUPFAM" id="SSF55729">
    <property type="entry name" value="Acyl-CoA N-acyltransferases (Nat)"/>
    <property type="match status" value="1"/>
</dbReference>
<evidence type="ECO:0000259" key="6">
    <source>
        <dbReference type="Pfam" id="PF08351"/>
    </source>
</evidence>
<organism evidence="7 8">
    <name type="scientific">Thiomicrospira cyclica (strain DSM 14477 / JCM 11371 / ALM1)</name>
    <name type="common">Thioalkalimicrobium cyclicum</name>
    <dbReference type="NCBI Taxonomy" id="717773"/>
    <lineage>
        <taxon>Bacteria</taxon>
        <taxon>Pseudomonadati</taxon>
        <taxon>Pseudomonadota</taxon>
        <taxon>Gammaproteobacteria</taxon>
        <taxon>Thiotrichales</taxon>
        <taxon>Piscirickettsiaceae</taxon>
        <taxon>Thiomicrospira</taxon>
    </lineage>
</organism>
<dbReference type="SUPFAM" id="SSF52540">
    <property type="entry name" value="P-loop containing nucleoside triphosphate hydrolases"/>
    <property type="match status" value="1"/>
</dbReference>
<dbReference type="InterPro" id="IPR027417">
    <property type="entry name" value="P-loop_NTPase"/>
</dbReference>
<evidence type="ECO:0000256" key="2">
    <source>
        <dbReference type="ARBA" id="ARBA00022741"/>
    </source>
</evidence>
<dbReference type="GO" id="GO:0000049">
    <property type="term" value="F:tRNA binding"/>
    <property type="evidence" value="ECO:0007669"/>
    <property type="project" value="TreeGrafter"/>
</dbReference>
<keyword evidence="4" id="KW-0012">Acyltransferase</keyword>
<dbReference type="InterPro" id="IPR032672">
    <property type="entry name" value="TmcA/NAT10/Kre33"/>
</dbReference>
<dbReference type="EMBL" id="CP002776">
    <property type="protein sequence ID" value="AEG30834.1"/>
    <property type="molecule type" value="Genomic_DNA"/>
</dbReference>
<dbReference type="STRING" id="717773.Thicy_0058"/>
<dbReference type="InterPro" id="IPR013562">
    <property type="entry name" value="TmcA/NAT10_N"/>
</dbReference>
<dbReference type="InterPro" id="IPR016181">
    <property type="entry name" value="Acyl_CoA_acyltransferase"/>
</dbReference>
<dbReference type="InterPro" id="IPR007807">
    <property type="entry name" value="TcmA/NAT10_helicase"/>
</dbReference>
<dbReference type="Gene3D" id="3.40.50.300">
    <property type="entry name" value="P-loop containing nucleotide triphosphate hydrolases"/>
    <property type="match status" value="1"/>
</dbReference>
<dbReference type="GO" id="GO:0002101">
    <property type="term" value="P:tRNA wobble cytosine modification"/>
    <property type="evidence" value="ECO:0007669"/>
    <property type="project" value="TreeGrafter"/>
</dbReference>
<dbReference type="Pfam" id="PF08351">
    <property type="entry name" value="TmcA_N"/>
    <property type="match status" value="1"/>
</dbReference>
<dbReference type="HOGENOM" id="CLU_371279_0_0_6"/>
<evidence type="ECO:0000256" key="4">
    <source>
        <dbReference type="ARBA" id="ARBA00023315"/>
    </source>
</evidence>
<accession>F6DB94</accession>
<dbReference type="PANTHER" id="PTHR10925">
    <property type="entry name" value="N-ACETYLTRANSFERASE 10"/>
    <property type="match status" value="1"/>
</dbReference>
<evidence type="ECO:0000313" key="7">
    <source>
        <dbReference type="EMBL" id="AEG30834.1"/>
    </source>
</evidence>
<dbReference type="AlphaFoldDB" id="F6DB94"/>
<keyword evidence="2" id="KW-0547">Nucleotide-binding</keyword>
<feature type="domain" description="TmcA/NAT10 N-terminal" evidence="6">
    <location>
        <begin position="28"/>
        <end position="132"/>
    </location>
</feature>
<keyword evidence="1" id="KW-0808">Transferase</keyword>
<dbReference type="GO" id="GO:1990883">
    <property type="term" value="F:18S rRNA cytidine N-acetyltransferase activity"/>
    <property type="evidence" value="ECO:0007669"/>
    <property type="project" value="TreeGrafter"/>
</dbReference>
<feature type="domain" description="TcmA/NAT10 helicase" evidence="5">
    <location>
        <begin position="244"/>
        <end position="394"/>
    </location>
</feature>
<dbReference type="KEGG" id="tcy:Thicy_0058"/>
<dbReference type="Proteomes" id="UP000009232">
    <property type="component" value="Chromosome"/>
</dbReference>
<dbReference type="Pfam" id="PF05127">
    <property type="entry name" value="NAT10_TcmA_helicase"/>
    <property type="match status" value="1"/>
</dbReference>
<reference evidence="7 8" key="1">
    <citation type="submission" date="2011-05" db="EMBL/GenBank/DDBJ databases">
        <title>Complete sequence of Thioalkalimicrobium cyclicum ALM1.</title>
        <authorList>
            <consortium name="US DOE Joint Genome Institute"/>
            <person name="Lucas S."/>
            <person name="Han J."/>
            <person name="Lapidus A."/>
            <person name="Cheng J.-F."/>
            <person name="Goodwin L."/>
            <person name="Pitluck S."/>
            <person name="Peters L."/>
            <person name="Mikhailova N."/>
            <person name="Davenport K."/>
            <person name="Han C."/>
            <person name="Tapia R."/>
            <person name="Land M."/>
            <person name="Hauser L."/>
            <person name="Kyrpides N."/>
            <person name="Ivanova N."/>
            <person name="Pagani I."/>
            <person name="Kappler U."/>
            <person name="Woyke T."/>
        </authorList>
    </citation>
    <scope>NUCLEOTIDE SEQUENCE [LARGE SCALE GENOMIC DNA]</scope>
    <source>
        <strain evidence="8">DSM 14477 / JCM 11371 / ALM1</strain>
    </source>
</reference>
<dbReference type="OrthoDB" id="5578851at2"/>
<gene>
    <name evidence="7" type="ordered locus">Thicy_0058</name>
</gene>
<name>F6DB94_THICA</name>
<dbReference type="GO" id="GO:0051391">
    <property type="term" value="P:tRNA acetylation"/>
    <property type="evidence" value="ECO:0007669"/>
    <property type="project" value="TreeGrafter"/>
</dbReference>
<dbReference type="GO" id="GO:1904812">
    <property type="term" value="P:rRNA acetylation involved in maturation of SSU-rRNA"/>
    <property type="evidence" value="ECO:0007669"/>
    <property type="project" value="TreeGrafter"/>
</dbReference>
<keyword evidence="3" id="KW-0067">ATP-binding</keyword>
<keyword evidence="8" id="KW-1185">Reference proteome</keyword>
<evidence type="ECO:0000313" key="8">
    <source>
        <dbReference type="Proteomes" id="UP000009232"/>
    </source>
</evidence>
<dbReference type="Gene3D" id="3.40.50.11040">
    <property type="match status" value="1"/>
</dbReference>
<dbReference type="GO" id="GO:0005524">
    <property type="term" value="F:ATP binding"/>
    <property type="evidence" value="ECO:0007669"/>
    <property type="project" value="UniProtKB-KW"/>
</dbReference>
<proteinExistence type="predicted"/>
<protein>
    <recommendedName>
        <fullName evidence="9">tRNA(Met) cytidine acetyltransferase TmcA</fullName>
    </recommendedName>
</protein>
<dbReference type="RefSeq" id="WP_013834622.1">
    <property type="nucleotide sequence ID" value="NC_015581.1"/>
</dbReference>
<evidence type="ECO:0000259" key="5">
    <source>
        <dbReference type="Pfam" id="PF05127"/>
    </source>
</evidence>
<dbReference type="PANTHER" id="PTHR10925:SF5">
    <property type="entry name" value="RNA CYTIDINE ACETYLTRANSFERASE"/>
    <property type="match status" value="1"/>
</dbReference>
<sequence>MANNSTDSLPTVDENFALNQQLADQLAQILAYWHQQRQRHQRASLVLMGSKAWQTTLLEASKAQFADWPSELLWLDSKANRQHLRHQLGQTRSAQQAGLVVDMAEGLDIEAITLAEGLLPGGGICCWLLPEETAGLPAPSEHPLAKLLSFPWHAQDMTPHYALWARERILNADQHLVLLETDSMNHQDADSHINRNITHTRPPSTQPPSAELTALSAEQSQLLQLLYQHFRDQVTQQPASPTLLVAARGRGKSTLIGHLLNRLLADVDTPYQIALCSARPEQHQQAWLCLNPKHQDTVTRWAPDALLAQQPTLDWLIIDEAAHLPWPQLQKLIRHYPHCLLSSTSAGYEGSGQAWQQHLRPWLDQHFSDWREFTLTQALRWHAEDPLEALVRELSGQVDHQLSEQGGETAGLTPLPLHHLSWQCVTPQDLSASQRAQVFALLTESHYQTRPRDWQLLCSAPNYQLALIWHNSQLVGALWAIMEGPLPDWGPERRLQGHLVTQKLRQHHQTPALYSGRYARCTRIAIAKPYRQQCLGKQLVSYWQSHPHNIDIDSFTVSFGASPALWRFWSACGFHTLHLGVQADAASGRCNLIMMTPPQAQSLRQAYDQIQNWFQAQWLALSDEFQPLSHDLISVTEQQAWQVIWQQHPDWQVRPWQRTPPHQRQQALREYVLGYRPYEAVSGALIDWFEQQSEEKWHWPEAELLRWKQQGQSWAQCRQAWSASSGQAHIGRKGLEALLKARLQAILDFY</sequence>
<evidence type="ECO:0000256" key="3">
    <source>
        <dbReference type="ARBA" id="ARBA00022840"/>
    </source>
</evidence>
<dbReference type="eggNOG" id="COG1444">
    <property type="taxonomic scope" value="Bacteria"/>
</dbReference>